<accession>A0A370H9A5</accession>
<keyword evidence="3" id="KW-1185">Reference proteome</keyword>
<protein>
    <submittedName>
        <fullName evidence="2">Uncharacterized protein DUF397</fullName>
    </submittedName>
</protein>
<feature type="domain" description="DUF397" evidence="1">
    <location>
        <begin position="8"/>
        <end position="61"/>
    </location>
</feature>
<proteinExistence type="predicted"/>
<dbReference type="EMBL" id="QQAZ01000003">
    <property type="protein sequence ID" value="RDI52810.1"/>
    <property type="molecule type" value="Genomic_DNA"/>
</dbReference>
<evidence type="ECO:0000313" key="3">
    <source>
        <dbReference type="Proteomes" id="UP000255355"/>
    </source>
</evidence>
<gene>
    <name evidence="2" type="ORF">DFR68_103196</name>
</gene>
<dbReference type="OrthoDB" id="4299240at2"/>
<evidence type="ECO:0000259" key="1">
    <source>
        <dbReference type="Pfam" id="PF04149"/>
    </source>
</evidence>
<dbReference type="Proteomes" id="UP000255355">
    <property type="component" value="Unassembled WGS sequence"/>
</dbReference>
<evidence type="ECO:0000313" key="2">
    <source>
        <dbReference type="EMBL" id="RDI52810.1"/>
    </source>
</evidence>
<dbReference type="AlphaFoldDB" id="A0A370H9A5"/>
<sequence length="70" mass="7299">MNVDLTGAKWFKSSRSAGGSDCVEVAHLDAGMVGVRDSKNPTGPALVFTPGEWDAFTAGVRDGEFTRPGA</sequence>
<reference evidence="2 3" key="1">
    <citation type="submission" date="2018-07" db="EMBL/GenBank/DDBJ databases">
        <title>Genomic Encyclopedia of Type Strains, Phase IV (KMG-IV): sequencing the most valuable type-strain genomes for metagenomic binning, comparative biology and taxonomic classification.</title>
        <authorList>
            <person name="Goeker M."/>
        </authorList>
    </citation>
    <scope>NUCLEOTIDE SEQUENCE [LARGE SCALE GENOMIC DNA]</scope>
    <source>
        <strain evidence="2 3">DSM 44952</strain>
    </source>
</reference>
<dbReference type="Pfam" id="PF04149">
    <property type="entry name" value="DUF397"/>
    <property type="match status" value="1"/>
</dbReference>
<dbReference type="InterPro" id="IPR007278">
    <property type="entry name" value="DUF397"/>
</dbReference>
<name>A0A370H9A5_9NOCA</name>
<dbReference type="STRING" id="1210089.GCA_001613165_07988"/>
<dbReference type="RefSeq" id="WP_084520479.1">
    <property type="nucleotide sequence ID" value="NZ_QQAZ01000003.1"/>
</dbReference>
<organism evidence="2 3">
    <name type="scientific">Nocardia mexicana</name>
    <dbReference type="NCBI Taxonomy" id="279262"/>
    <lineage>
        <taxon>Bacteria</taxon>
        <taxon>Bacillati</taxon>
        <taxon>Actinomycetota</taxon>
        <taxon>Actinomycetes</taxon>
        <taxon>Mycobacteriales</taxon>
        <taxon>Nocardiaceae</taxon>
        <taxon>Nocardia</taxon>
    </lineage>
</organism>
<comment type="caution">
    <text evidence="2">The sequence shown here is derived from an EMBL/GenBank/DDBJ whole genome shotgun (WGS) entry which is preliminary data.</text>
</comment>